<gene>
    <name evidence="2" type="ORF">JOB18_049616</name>
</gene>
<sequence length="133" mass="14812">MGSTNSKPSSCGHTVFTLTCSICMVKHQVQGRKQGQVGRKERRRAGGFMYTIITTGIGHVHVGENSGSRLHEAHNTVVHDTSKHKSYYTESIKKKSKEKNHQGHILSNNLWPRENRPMLPSSGQSTHFNSSSI</sequence>
<evidence type="ECO:0000256" key="1">
    <source>
        <dbReference type="SAM" id="MobiDB-lite"/>
    </source>
</evidence>
<reference evidence="2" key="2">
    <citation type="submission" date="2021-03" db="EMBL/GenBank/DDBJ databases">
        <authorList>
            <person name="Guerrero-Cozar I."/>
            <person name="Gomez-Garrido J."/>
            <person name="Berbel C."/>
            <person name="Martinez-Blanch J.F."/>
            <person name="Alioto T."/>
            <person name="Claros M.G."/>
            <person name="Gagnaire P.A."/>
            <person name="Manchado M."/>
        </authorList>
    </citation>
    <scope>NUCLEOTIDE SEQUENCE</scope>
    <source>
        <strain evidence="2">Sse05_10M</strain>
        <tissue evidence="2">Blood</tissue>
    </source>
</reference>
<feature type="region of interest" description="Disordered" evidence="1">
    <location>
        <begin position="79"/>
        <end position="133"/>
    </location>
</feature>
<accession>A0AAV6RTD8</accession>
<name>A0AAV6RTD8_SOLSE</name>
<evidence type="ECO:0000313" key="3">
    <source>
        <dbReference type="Proteomes" id="UP000693946"/>
    </source>
</evidence>
<organism evidence="2 3">
    <name type="scientific">Solea senegalensis</name>
    <name type="common">Senegalese sole</name>
    <dbReference type="NCBI Taxonomy" id="28829"/>
    <lineage>
        <taxon>Eukaryota</taxon>
        <taxon>Metazoa</taxon>
        <taxon>Chordata</taxon>
        <taxon>Craniata</taxon>
        <taxon>Vertebrata</taxon>
        <taxon>Euteleostomi</taxon>
        <taxon>Actinopterygii</taxon>
        <taxon>Neopterygii</taxon>
        <taxon>Teleostei</taxon>
        <taxon>Neoteleostei</taxon>
        <taxon>Acanthomorphata</taxon>
        <taxon>Carangaria</taxon>
        <taxon>Pleuronectiformes</taxon>
        <taxon>Pleuronectoidei</taxon>
        <taxon>Soleidae</taxon>
        <taxon>Solea</taxon>
    </lineage>
</organism>
<comment type="caution">
    <text evidence="2">The sequence shown here is derived from an EMBL/GenBank/DDBJ whole genome shotgun (WGS) entry which is preliminary data.</text>
</comment>
<dbReference type="EMBL" id="JAGKHQ010000010">
    <property type="protein sequence ID" value="KAG7507943.1"/>
    <property type="molecule type" value="Genomic_DNA"/>
</dbReference>
<dbReference type="AlphaFoldDB" id="A0AAV6RTD8"/>
<protein>
    <submittedName>
        <fullName evidence="2">Uncharacterized protein</fullName>
    </submittedName>
</protein>
<feature type="compositionally biased region" description="Polar residues" evidence="1">
    <location>
        <begin position="121"/>
        <end position="133"/>
    </location>
</feature>
<keyword evidence="3" id="KW-1185">Reference proteome</keyword>
<proteinExistence type="predicted"/>
<reference evidence="2 3" key="1">
    <citation type="journal article" date="2021" name="Sci. Rep.">
        <title>Chromosome anchoring in Senegalese sole (Solea senegalensis) reveals sex-associated markers and genome rearrangements in flatfish.</title>
        <authorList>
            <person name="Guerrero-Cozar I."/>
            <person name="Gomez-Garrido J."/>
            <person name="Berbel C."/>
            <person name="Martinez-Blanch J.F."/>
            <person name="Alioto T."/>
            <person name="Claros M.G."/>
            <person name="Gagnaire P.A."/>
            <person name="Manchado M."/>
        </authorList>
    </citation>
    <scope>NUCLEOTIDE SEQUENCE [LARGE SCALE GENOMIC DNA]</scope>
    <source>
        <strain evidence="2">Sse05_10M</strain>
    </source>
</reference>
<evidence type="ECO:0000313" key="2">
    <source>
        <dbReference type="EMBL" id="KAG7507943.1"/>
    </source>
</evidence>
<dbReference type="EMBL" id="JAGKHQ010000010">
    <property type="protein sequence ID" value="KAG7507942.1"/>
    <property type="molecule type" value="Genomic_DNA"/>
</dbReference>
<dbReference type="Proteomes" id="UP000693946">
    <property type="component" value="Linkage Group LG18"/>
</dbReference>